<dbReference type="CDD" id="cd18793">
    <property type="entry name" value="SF2_C_SNF"/>
    <property type="match status" value="1"/>
</dbReference>
<dbReference type="GO" id="GO:0006281">
    <property type="term" value="P:DNA repair"/>
    <property type="evidence" value="ECO:0007669"/>
    <property type="project" value="TreeGrafter"/>
</dbReference>
<keyword evidence="6" id="KW-0255">Endonuclease</keyword>
<organism evidence="6 7">
    <name type="scientific">Symbiodinium microadriaticum</name>
    <name type="common">Dinoflagellate</name>
    <name type="synonym">Zooxanthella microadriatica</name>
    <dbReference type="NCBI Taxonomy" id="2951"/>
    <lineage>
        <taxon>Eukaryota</taxon>
        <taxon>Sar</taxon>
        <taxon>Alveolata</taxon>
        <taxon>Dinophyceae</taxon>
        <taxon>Suessiales</taxon>
        <taxon>Symbiodiniaceae</taxon>
        <taxon>Symbiodinium</taxon>
    </lineage>
</organism>
<keyword evidence="3" id="KW-0732">Signal</keyword>
<dbReference type="Gene3D" id="3.40.50.300">
    <property type="entry name" value="P-loop containing nucleotide triphosphate hydrolases"/>
    <property type="match status" value="1"/>
</dbReference>
<keyword evidence="6" id="KW-0067">ATP-binding</keyword>
<dbReference type="InterPro" id="IPR038718">
    <property type="entry name" value="SNF2-like_sf"/>
</dbReference>
<dbReference type="Gene3D" id="3.90.550.50">
    <property type="match status" value="1"/>
</dbReference>
<dbReference type="PROSITE" id="PS51192">
    <property type="entry name" value="HELICASE_ATP_BIND_1"/>
    <property type="match status" value="1"/>
</dbReference>
<protein>
    <submittedName>
        <fullName evidence="6">DNA annealing helicase and endonuclease ZRANB3</fullName>
    </submittedName>
</protein>
<dbReference type="SMART" id="SM00487">
    <property type="entry name" value="DEXDc"/>
    <property type="match status" value="1"/>
</dbReference>
<feature type="domain" description="Helicase ATP-binding" evidence="4">
    <location>
        <begin position="417"/>
        <end position="601"/>
    </location>
</feature>
<name>A0A1Q9EU04_SYMMI</name>
<feature type="region of interest" description="Disordered" evidence="2">
    <location>
        <begin position="206"/>
        <end position="235"/>
    </location>
</feature>
<feature type="chain" id="PRO_5012322149" evidence="3">
    <location>
        <begin position="17"/>
        <end position="1389"/>
    </location>
</feature>
<keyword evidence="6" id="KW-0547">Nucleotide-binding</keyword>
<feature type="domain" description="Helicase C-terminal" evidence="5">
    <location>
        <begin position="739"/>
        <end position="901"/>
    </location>
</feature>
<evidence type="ECO:0000256" key="2">
    <source>
        <dbReference type="SAM" id="MobiDB-lite"/>
    </source>
</evidence>
<dbReference type="InterPro" id="IPR000330">
    <property type="entry name" value="SNF2_N"/>
</dbReference>
<keyword evidence="6" id="KW-0347">Helicase</keyword>
<dbReference type="Pfam" id="PF00176">
    <property type="entry name" value="SNF2-rel_dom"/>
    <property type="match status" value="1"/>
</dbReference>
<dbReference type="Proteomes" id="UP000186817">
    <property type="component" value="Unassembled WGS sequence"/>
</dbReference>
<comment type="caution">
    <text evidence="6">The sequence shown here is derived from an EMBL/GenBank/DDBJ whole genome shotgun (WGS) entry which is preliminary data.</text>
</comment>
<sequence length="1389" mass="154899">MGVFTCLVLSVAGTLAFSLYRAYRGTCQLAADLQDLRIIYITRAQPRKYGTRLQGQLDTWMNDIPREDLFVTSFMLAADKALAKRDMQSVCCVEANALIQMQSLGSDWTFARRNRTFDWVFIVDDDVYVVVDNLRRVLARLHPRWQLQTAALGYGITGNQGKLWKQMSSYVKVTQTKECPISFHYVQESQTMRAAHELAKRWEHGERDDGGYFGAGDDEDEDDGVADGDGDDQVAESYRQGNHLNLEVVAQDIFRIRRETFSAMSISPLHAARTDGSEAVRYERFGEPETTRRIWPTTAAVDWLPPLRQQLSQRKQGGDRICSLKWCSDGLALSLLSGDRLLTLTTVGRDATFQALKQRLLRALNAEDRHVNFLRGDVAVGLDEQIGDLNGVVLQQQEVQRSEDGFSLLPYQRSAVEYALQRSGRVLLGHEMGLGKTVIALAVCANYRKDWPVLVVAPTVLLDQWSDEIQRWLPDIPAEGIQVVRKAMHMKNRQKVPVEIKPTAKFVLVSYGLVVGQVQRKGVAKGVSGQSNGHLRVAANGQPYRTVIIDEAHALKDFGTQRTKTLIPILHRATRAILMTGTPLANASAGDILPLMAAVIGHRIRLPPVDKWCAHFCAENRQFNTGWRKINRWIGVSKEHEEALSELLHFFMVRRTKEEVLAELPPKRRLKVRLELTPSEMGPITKQQQAIAAFEKAAKENSEGEEIDSLPSHEIMKVFKLLAEAKQGAVCDWLHTSFFDEQAGVKTKVLIFAHHKCVHEKLAEFFKQQLGEGSCGDSWVHLTGETSPSERSKQLNMFKSADRCRFAVLALTACGTGLNLDIADTCIFAELCWTPSALNQAESRIHRMGQQARRVLVYYLVAGGRGSPDEIMFNALATKAETVSRVVDHELENPSALRDSQLLTPKRKRRSSHLDEVGETPELKPKRPARRQPEMSAAGKRLRFCPIVRAHCAELLGLFCASISVSCAASAKLVIRILPASANLRTCRTSLLLCSGIFFAASRVGQPVVDTRAPAGDFVALDASVQAKQKPHVPAGEDINSHGTPFRTNRSAQDHSNSSLRLRPVVFFHGAAQSAKEFESMRQWIERRHPGTATLSIDLFGGAKSFLPLEEQVRGVYAYLSHIVEQYPQEFGHGYNLVCHSQGALVCRVVVQVMDDHRVLTFVSLAGPQMGVYGTTWLENAQPFLQQSLPESLPIPALPPFIPGAVLKVGAGILASKFYNVAYGSLQNSSSLANLWHDPLHVHEYLTGNTFLPRANGEIKEVAAQRHANFARLRRAVFLVGAFRRSFDSKLGLEPWQTGVFGFYGEGSDSKIVPMEEQPIFKKDTFGLKTLHDAGKLHVLAVPGVEHQQWLTSEDVFEQFVLPHLSVRLEDCQSTCVSEAIGLRSKEHF</sequence>
<feature type="compositionally biased region" description="Acidic residues" evidence="2">
    <location>
        <begin position="216"/>
        <end position="234"/>
    </location>
</feature>
<dbReference type="GO" id="GO:0004519">
    <property type="term" value="F:endonuclease activity"/>
    <property type="evidence" value="ECO:0007669"/>
    <property type="project" value="UniProtKB-KW"/>
</dbReference>
<dbReference type="InterPro" id="IPR029058">
    <property type="entry name" value="AB_hydrolase_fold"/>
</dbReference>
<keyword evidence="6" id="KW-0540">Nuclease</keyword>
<dbReference type="Pfam" id="PF00271">
    <property type="entry name" value="Helicase_C"/>
    <property type="match status" value="1"/>
</dbReference>
<evidence type="ECO:0000259" key="5">
    <source>
        <dbReference type="PROSITE" id="PS51194"/>
    </source>
</evidence>
<dbReference type="SMART" id="SM00490">
    <property type="entry name" value="HELICc"/>
    <property type="match status" value="1"/>
</dbReference>
<dbReference type="InterPro" id="IPR014001">
    <property type="entry name" value="Helicase_ATP-bd"/>
</dbReference>
<dbReference type="PANTHER" id="PTHR45766">
    <property type="entry name" value="DNA ANNEALING HELICASE AND ENDONUCLEASE ZRANB3 FAMILY MEMBER"/>
    <property type="match status" value="1"/>
</dbReference>
<evidence type="ECO:0000313" key="7">
    <source>
        <dbReference type="Proteomes" id="UP000186817"/>
    </source>
</evidence>
<evidence type="ECO:0000256" key="3">
    <source>
        <dbReference type="SAM" id="SignalP"/>
    </source>
</evidence>
<dbReference type="InterPro" id="IPR003593">
    <property type="entry name" value="AAA+_ATPase"/>
</dbReference>
<feature type="region of interest" description="Disordered" evidence="2">
    <location>
        <begin position="1031"/>
        <end position="1055"/>
    </location>
</feature>
<dbReference type="SUPFAM" id="SSF52540">
    <property type="entry name" value="P-loop containing nucleoside triphosphate hydrolases"/>
    <property type="match status" value="2"/>
</dbReference>
<feature type="compositionally biased region" description="Basic and acidic residues" evidence="2">
    <location>
        <begin position="912"/>
        <end position="925"/>
    </location>
</feature>
<dbReference type="GO" id="GO:0043596">
    <property type="term" value="C:nuclear replication fork"/>
    <property type="evidence" value="ECO:0007669"/>
    <property type="project" value="TreeGrafter"/>
</dbReference>
<feature type="region of interest" description="Disordered" evidence="2">
    <location>
        <begin position="898"/>
        <end position="935"/>
    </location>
</feature>
<dbReference type="Gene3D" id="3.40.50.1820">
    <property type="entry name" value="alpha/beta hydrolase"/>
    <property type="match status" value="1"/>
</dbReference>
<feature type="compositionally biased region" description="Polar residues" evidence="2">
    <location>
        <begin position="1041"/>
        <end position="1055"/>
    </location>
</feature>
<evidence type="ECO:0000313" key="6">
    <source>
        <dbReference type="EMBL" id="OLQ10889.1"/>
    </source>
</evidence>
<keyword evidence="7" id="KW-1185">Reference proteome</keyword>
<dbReference type="PANTHER" id="PTHR45766:SF6">
    <property type="entry name" value="SWI_SNF-RELATED MATRIX-ASSOCIATED ACTIN-DEPENDENT REGULATOR OF CHROMATIN SUBFAMILY A-LIKE PROTEIN 1"/>
    <property type="match status" value="1"/>
</dbReference>
<dbReference type="GO" id="GO:0004386">
    <property type="term" value="F:helicase activity"/>
    <property type="evidence" value="ECO:0007669"/>
    <property type="project" value="UniProtKB-KW"/>
</dbReference>
<dbReference type="SMART" id="SM00382">
    <property type="entry name" value="AAA"/>
    <property type="match status" value="1"/>
</dbReference>
<dbReference type="InterPro" id="IPR027417">
    <property type="entry name" value="P-loop_NTPase"/>
</dbReference>
<proteinExistence type="predicted"/>
<dbReference type="SUPFAM" id="SSF53474">
    <property type="entry name" value="alpha/beta-Hydrolases"/>
    <property type="match status" value="1"/>
</dbReference>
<gene>
    <name evidence="6" type="primary">ZRANB3</name>
    <name evidence="6" type="ORF">AK812_SmicGene5362</name>
</gene>
<accession>A0A1Q9EU04</accession>
<reference evidence="6 7" key="1">
    <citation type="submission" date="2016-02" db="EMBL/GenBank/DDBJ databases">
        <title>Genome analysis of coral dinoflagellate symbionts highlights evolutionary adaptations to a symbiotic lifestyle.</title>
        <authorList>
            <person name="Aranda M."/>
            <person name="Li Y."/>
            <person name="Liew Y.J."/>
            <person name="Baumgarten S."/>
            <person name="Simakov O."/>
            <person name="Wilson M."/>
            <person name="Piel J."/>
            <person name="Ashoor H."/>
            <person name="Bougouffa S."/>
            <person name="Bajic V.B."/>
            <person name="Ryu T."/>
            <person name="Ravasi T."/>
            <person name="Bayer T."/>
            <person name="Micklem G."/>
            <person name="Kim H."/>
            <person name="Bhak J."/>
            <person name="Lajeunesse T.C."/>
            <person name="Voolstra C.R."/>
        </authorList>
    </citation>
    <scope>NUCLEOTIDE SEQUENCE [LARGE SCALE GENOMIC DNA]</scope>
    <source>
        <strain evidence="6 7">CCMP2467</strain>
    </source>
</reference>
<dbReference type="Pfam" id="PF02089">
    <property type="entry name" value="Palm_thioest"/>
    <property type="match status" value="1"/>
</dbReference>
<dbReference type="PROSITE" id="PS51194">
    <property type="entry name" value="HELICASE_CTER"/>
    <property type="match status" value="1"/>
</dbReference>
<evidence type="ECO:0000259" key="4">
    <source>
        <dbReference type="PROSITE" id="PS51192"/>
    </source>
</evidence>
<dbReference type="InterPro" id="IPR001650">
    <property type="entry name" value="Helicase_C-like"/>
</dbReference>
<feature type="signal peptide" evidence="3">
    <location>
        <begin position="1"/>
        <end position="16"/>
    </location>
</feature>
<dbReference type="GO" id="GO:0016787">
    <property type="term" value="F:hydrolase activity"/>
    <property type="evidence" value="ECO:0007669"/>
    <property type="project" value="UniProtKB-KW"/>
</dbReference>
<keyword evidence="1" id="KW-0378">Hydrolase</keyword>
<dbReference type="Gene3D" id="3.40.50.10810">
    <property type="entry name" value="Tandem AAA-ATPase domain"/>
    <property type="match status" value="1"/>
</dbReference>
<dbReference type="InterPro" id="IPR049730">
    <property type="entry name" value="SNF2/RAD54-like_C"/>
</dbReference>
<dbReference type="GO" id="GO:0005524">
    <property type="term" value="F:ATP binding"/>
    <property type="evidence" value="ECO:0007669"/>
    <property type="project" value="InterPro"/>
</dbReference>
<evidence type="ECO:0000256" key="1">
    <source>
        <dbReference type="ARBA" id="ARBA00022801"/>
    </source>
</evidence>
<dbReference type="GO" id="GO:0031297">
    <property type="term" value="P:replication fork processing"/>
    <property type="evidence" value="ECO:0007669"/>
    <property type="project" value="TreeGrafter"/>
</dbReference>
<dbReference type="OrthoDB" id="2801544at2759"/>
<dbReference type="EMBL" id="LSRX01000070">
    <property type="protein sequence ID" value="OLQ10889.1"/>
    <property type="molecule type" value="Genomic_DNA"/>
</dbReference>